<organism evidence="2">
    <name type="scientific">marine sediment metagenome</name>
    <dbReference type="NCBI Taxonomy" id="412755"/>
    <lineage>
        <taxon>unclassified sequences</taxon>
        <taxon>metagenomes</taxon>
        <taxon>ecological metagenomes</taxon>
    </lineage>
</organism>
<evidence type="ECO:0000313" key="2">
    <source>
        <dbReference type="EMBL" id="KKL79605.1"/>
    </source>
</evidence>
<dbReference type="PANTHER" id="PTHR46438:SF11">
    <property type="entry name" value="LIPASE-RELATED"/>
    <property type="match status" value="1"/>
</dbReference>
<dbReference type="PANTHER" id="PTHR46438">
    <property type="entry name" value="ALPHA/BETA-HYDROLASES SUPERFAMILY PROTEIN"/>
    <property type="match status" value="1"/>
</dbReference>
<gene>
    <name evidence="2" type="ORF">LCGC14_2013130</name>
</gene>
<dbReference type="SUPFAM" id="SSF53474">
    <property type="entry name" value="alpha/beta-Hydrolases"/>
    <property type="match status" value="1"/>
</dbReference>
<evidence type="ECO:0000259" key="1">
    <source>
        <dbReference type="Pfam" id="PF12697"/>
    </source>
</evidence>
<dbReference type="PRINTS" id="PR00111">
    <property type="entry name" value="ABHYDROLASE"/>
</dbReference>
<feature type="domain" description="AB hydrolase-1" evidence="1">
    <location>
        <begin position="28"/>
        <end position="271"/>
    </location>
</feature>
<dbReference type="EMBL" id="LAZR01023120">
    <property type="protein sequence ID" value="KKL79605.1"/>
    <property type="molecule type" value="Genomic_DNA"/>
</dbReference>
<dbReference type="InterPro" id="IPR000073">
    <property type="entry name" value="AB_hydrolase_1"/>
</dbReference>
<dbReference type="Pfam" id="PF12697">
    <property type="entry name" value="Abhydrolase_6"/>
    <property type="match status" value="1"/>
</dbReference>
<sequence length="279" mass="30753">MDKQEDKYADINGNKIRYWSDGEKGGNVILIHGLGGSVEKEWRYTFGPLSEHCKVYGLDMLGSGLSDKPNIPCSLETGARDVKDFMDEVRIDRATLVGLSMGGGVSLQFATQFQDRLEKLVIVDSACLGRKVHPGLKVLSAPLIGNILMKPGLSHSERIWRSVVYDPAAVKDDLIEADHKLAVMPGFTSAFLRALRSGCGVRGIRPRVYKAILGGLGSIKKQTLIIWGKQDPLIPVEYAYTANEKIPGSQLHIFDKCGHVPPVEYPDKFVNIVSEFISR</sequence>
<comment type="caution">
    <text evidence="2">The sequence shown here is derived from an EMBL/GenBank/DDBJ whole genome shotgun (WGS) entry which is preliminary data.</text>
</comment>
<dbReference type="AlphaFoldDB" id="A0A0F9HD55"/>
<proteinExistence type="predicted"/>
<name>A0A0F9HD55_9ZZZZ</name>
<dbReference type="Gene3D" id="3.40.50.1820">
    <property type="entry name" value="alpha/beta hydrolase"/>
    <property type="match status" value="1"/>
</dbReference>
<dbReference type="InterPro" id="IPR029058">
    <property type="entry name" value="AB_hydrolase_fold"/>
</dbReference>
<protein>
    <recommendedName>
        <fullName evidence="1">AB hydrolase-1 domain-containing protein</fullName>
    </recommendedName>
</protein>
<reference evidence="2" key="1">
    <citation type="journal article" date="2015" name="Nature">
        <title>Complex archaea that bridge the gap between prokaryotes and eukaryotes.</title>
        <authorList>
            <person name="Spang A."/>
            <person name="Saw J.H."/>
            <person name="Jorgensen S.L."/>
            <person name="Zaremba-Niedzwiedzka K."/>
            <person name="Martijn J."/>
            <person name="Lind A.E."/>
            <person name="van Eijk R."/>
            <person name="Schleper C."/>
            <person name="Guy L."/>
            <person name="Ettema T.J."/>
        </authorList>
    </citation>
    <scope>NUCLEOTIDE SEQUENCE</scope>
</reference>
<accession>A0A0F9HD55</accession>